<proteinExistence type="predicted"/>
<reference evidence="1 2" key="1">
    <citation type="journal article" date="2018" name="Biotechnol. Adv.">
        <title>Improved genomic resources and new bioinformatic workflow for the carcinogenic parasite Clonorchis sinensis: Biotechnological implications.</title>
        <authorList>
            <person name="Wang D."/>
            <person name="Korhonen P.K."/>
            <person name="Gasser R.B."/>
            <person name="Young N.D."/>
        </authorList>
    </citation>
    <scope>NUCLEOTIDE SEQUENCE [LARGE SCALE GENOMIC DNA]</scope>
    <source>
        <strain evidence="1">Cs-k2</strain>
    </source>
</reference>
<protein>
    <submittedName>
        <fullName evidence="1">Uncharacterized protein</fullName>
    </submittedName>
</protein>
<reference evidence="1 2" key="2">
    <citation type="journal article" date="2021" name="Genomics">
        <title>High-quality reference genome for Clonorchis sinensis.</title>
        <authorList>
            <person name="Young N.D."/>
            <person name="Stroehlein A.J."/>
            <person name="Kinkar L."/>
            <person name="Wang T."/>
            <person name="Sohn W.M."/>
            <person name="Chang B.C.H."/>
            <person name="Kaur P."/>
            <person name="Weisz D."/>
            <person name="Dudchenko O."/>
            <person name="Aiden E.L."/>
            <person name="Korhonen P.K."/>
            <person name="Gasser R.B."/>
        </authorList>
    </citation>
    <scope>NUCLEOTIDE SEQUENCE [LARGE SCALE GENOMIC DNA]</scope>
    <source>
        <strain evidence="1">Cs-k2</strain>
    </source>
</reference>
<dbReference type="EMBL" id="NIRI02000056">
    <property type="protein sequence ID" value="KAG5444022.1"/>
    <property type="molecule type" value="Genomic_DNA"/>
</dbReference>
<dbReference type="OrthoDB" id="6235194at2759"/>
<evidence type="ECO:0000313" key="1">
    <source>
        <dbReference type="EMBL" id="KAG5444022.1"/>
    </source>
</evidence>
<evidence type="ECO:0000313" key="2">
    <source>
        <dbReference type="Proteomes" id="UP000286415"/>
    </source>
</evidence>
<organism evidence="1 2">
    <name type="scientific">Clonorchis sinensis</name>
    <name type="common">Chinese liver fluke</name>
    <dbReference type="NCBI Taxonomy" id="79923"/>
    <lineage>
        <taxon>Eukaryota</taxon>
        <taxon>Metazoa</taxon>
        <taxon>Spiralia</taxon>
        <taxon>Lophotrochozoa</taxon>
        <taxon>Platyhelminthes</taxon>
        <taxon>Trematoda</taxon>
        <taxon>Digenea</taxon>
        <taxon>Opisthorchiida</taxon>
        <taxon>Opisthorchiata</taxon>
        <taxon>Opisthorchiidae</taxon>
        <taxon>Clonorchis</taxon>
    </lineage>
</organism>
<dbReference type="Proteomes" id="UP000286415">
    <property type="component" value="Unassembled WGS sequence"/>
</dbReference>
<keyword evidence="2" id="KW-1185">Reference proteome</keyword>
<dbReference type="AlphaFoldDB" id="A0A3R7EUN3"/>
<sequence>MSDEQDDDVRAVRKFLEERANQLIERLQETRTSTNEDLQNCKTFVLEQMRGASTDGTENTGCFRKVGGQDCLLSGFLGAPGKVDIFVLGRHEHYGGDELGFREVSAKNGKAFIIIDSMASMLNTVTSLQYNHDLFESLIIKNKAFNGNPRCTTENSLSKYIVTDFPLPNYTTYGPGAIVEHLKTSVPLLEQAKSHNHTTKQPAL</sequence>
<comment type="caution">
    <text evidence="1">The sequence shown here is derived from an EMBL/GenBank/DDBJ whole genome shotgun (WGS) entry which is preliminary data.</text>
</comment>
<gene>
    <name evidence="1" type="ORF">CSKR_106203</name>
</gene>
<accession>A0A3R7EUN3</accession>
<name>A0A3R7EUN3_CLOSI</name>
<dbReference type="InParanoid" id="A0A3R7EUN3"/>